<evidence type="ECO:0000313" key="4">
    <source>
        <dbReference type="Proteomes" id="UP001296104"/>
    </source>
</evidence>
<feature type="compositionally biased region" description="Basic and acidic residues" evidence="1">
    <location>
        <begin position="1"/>
        <end position="34"/>
    </location>
</feature>
<dbReference type="InterPro" id="IPR035940">
    <property type="entry name" value="CAP_sf"/>
</dbReference>
<protein>
    <recommendedName>
        <fullName evidence="2">SCP domain-containing protein</fullName>
    </recommendedName>
</protein>
<reference evidence="3" key="1">
    <citation type="submission" date="2023-11" db="EMBL/GenBank/DDBJ databases">
        <authorList>
            <person name="Alioto T."/>
            <person name="Alioto T."/>
            <person name="Gomez Garrido J."/>
        </authorList>
    </citation>
    <scope>NUCLEOTIDE SEQUENCE</scope>
</reference>
<evidence type="ECO:0000259" key="2">
    <source>
        <dbReference type="SMART" id="SM00198"/>
    </source>
</evidence>
<dbReference type="AlphaFoldDB" id="A0AAI9EA78"/>
<accession>A0AAI9EA78</accession>
<dbReference type="InterPro" id="IPR001283">
    <property type="entry name" value="CRISP-related"/>
</dbReference>
<dbReference type="InterPro" id="IPR034113">
    <property type="entry name" value="SCP_GAPR1-like"/>
</dbReference>
<gene>
    <name evidence="3" type="ORF">LECACI_7A004145</name>
</gene>
<organism evidence="3 4">
    <name type="scientific">Lecanosticta acicola</name>
    <dbReference type="NCBI Taxonomy" id="111012"/>
    <lineage>
        <taxon>Eukaryota</taxon>
        <taxon>Fungi</taxon>
        <taxon>Dikarya</taxon>
        <taxon>Ascomycota</taxon>
        <taxon>Pezizomycotina</taxon>
        <taxon>Dothideomycetes</taxon>
        <taxon>Dothideomycetidae</taxon>
        <taxon>Mycosphaerellales</taxon>
        <taxon>Mycosphaerellaceae</taxon>
        <taxon>Lecanosticta</taxon>
    </lineage>
</organism>
<feature type="region of interest" description="Disordered" evidence="1">
    <location>
        <begin position="1"/>
        <end position="64"/>
    </location>
</feature>
<dbReference type="Pfam" id="PF00188">
    <property type="entry name" value="CAP"/>
    <property type="match status" value="1"/>
</dbReference>
<dbReference type="PANTHER" id="PTHR10334">
    <property type="entry name" value="CYSTEINE-RICH SECRETORY PROTEIN-RELATED"/>
    <property type="match status" value="1"/>
</dbReference>
<dbReference type="InterPro" id="IPR014044">
    <property type="entry name" value="CAP_dom"/>
</dbReference>
<comment type="caution">
    <text evidence="3">The sequence shown here is derived from an EMBL/GenBank/DDBJ whole genome shotgun (WGS) entry which is preliminary data.</text>
</comment>
<dbReference type="SMART" id="SM00198">
    <property type="entry name" value="SCP"/>
    <property type="match status" value="1"/>
</dbReference>
<sequence>MPHFFDKLKEKVHPTHGREEHKTTTTEKHTETTKTDANAPDSSDKHTETTTTTTTNQNDAPAVPVQRSVDATAGSLDLHNKARSAHGSQALAWDDQLARDAAHYAQKLADKDKMEHSNAAGQGENLFMATNDASFEDAVNAWLKEEASYGGEKIGEGNLGDWGHYTQCVWKDTTKVGIGKAKTKTGGTYIVARYTPPGNMMGDKPY</sequence>
<dbReference type="SUPFAM" id="SSF55797">
    <property type="entry name" value="PR-1-like"/>
    <property type="match status" value="1"/>
</dbReference>
<name>A0AAI9EA78_9PEZI</name>
<evidence type="ECO:0000256" key="1">
    <source>
        <dbReference type="SAM" id="MobiDB-lite"/>
    </source>
</evidence>
<dbReference type="Gene3D" id="3.40.33.10">
    <property type="entry name" value="CAP"/>
    <property type="match status" value="1"/>
</dbReference>
<evidence type="ECO:0000313" key="3">
    <source>
        <dbReference type="EMBL" id="CAK3999489.1"/>
    </source>
</evidence>
<dbReference type="CDD" id="cd05382">
    <property type="entry name" value="CAP_GAPR1-like"/>
    <property type="match status" value="1"/>
</dbReference>
<keyword evidence="4" id="KW-1185">Reference proteome</keyword>
<dbReference type="FunFam" id="3.40.33.10:FF:000010">
    <property type="entry name" value="Predicted protein"/>
    <property type="match status" value="1"/>
</dbReference>
<dbReference type="EMBL" id="CAVMBE010000021">
    <property type="protein sequence ID" value="CAK3999489.1"/>
    <property type="molecule type" value="Genomic_DNA"/>
</dbReference>
<proteinExistence type="predicted"/>
<dbReference type="PRINTS" id="PR00837">
    <property type="entry name" value="V5TPXLIKE"/>
</dbReference>
<feature type="domain" description="SCP" evidence="2">
    <location>
        <begin position="70"/>
        <end position="202"/>
    </location>
</feature>
<dbReference type="Proteomes" id="UP001296104">
    <property type="component" value="Unassembled WGS sequence"/>
</dbReference>